<dbReference type="InterPro" id="IPR017984">
    <property type="entry name" value="Chromo_dom_subgr"/>
</dbReference>
<dbReference type="InterPro" id="IPR000953">
    <property type="entry name" value="Chromo/chromo_shadow_dom"/>
</dbReference>
<dbReference type="PANTHER" id="PTHR22812">
    <property type="entry name" value="CHROMOBOX PROTEIN"/>
    <property type="match status" value="1"/>
</dbReference>
<dbReference type="EMBL" id="JASSZA010000044">
    <property type="protein sequence ID" value="KAK2082123.1"/>
    <property type="molecule type" value="Genomic_DNA"/>
</dbReference>
<dbReference type="EMBL" id="JASSZA010000125">
    <property type="protein sequence ID" value="KAK2081704.1"/>
    <property type="molecule type" value="Genomic_DNA"/>
</dbReference>
<organism evidence="5 9">
    <name type="scientific">Saguinus oedipus</name>
    <name type="common">Cotton-top tamarin</name>
    <name type="synonym">Oedipomidas oedipus</name>
    <dbReference type="NCBI Taxonomy" id="9490"/>
    <lineage>
        <taxon>Eukaryota</taxon>
        <taxon>Metazoa</taxon>
        <taxon>Chordata</taxon>
        <taxon>Craniata</taxon>
        <taxon>Vertebrata</taxon>
        <taxon>Euteleostomi</taxon>
        <taxon>Mammalia</taxon>
        <taxon>Eutheria</taxon>
        <taxon>Euarchontoglires</taxon>
        <taxon>Primates</taxon>
        <taxon>Haplorrhini</taxon>
        <taxon>Platyrrhini</taxon>
        <taxon>Cebidae</taxon>
        <taxon>Callitrichinae</taxon>
        <taxon>Saguinus</taxon>
    </lineage>
</organism>
<gene>
    <name evidence="8" type="ORF">P7K49_040349</name>
    <name evidence="5" type="ORF">P7K49_040522</name>
    <name evidence="6" type="ORF">P7K49_040528</name>
    <name evidence="7" type="ORF">P7K49_040533</name>
</gene>
<feature type="region of interest" description="Disordered" evidence="3">
    <location>
        <begin position="77"/>
        <end position="109"/>
    </location>
</feature>
<dbReference type="Proteomes" id="UP001266305">
    <property type="component" value="Unassembled WGS sequence"/>
</dbReference>
<dbReference type="InterPro" id="IPR023780">
    <property type="entry name" value="Chromo_domain"/>
</dbReference>
<dbReference type="PRINTS" id="PR00504">
    <property type="entry name" value="CHROMODOMAIN"/>
</dbReference>
<dbReference type="EMBL" id="JASSZA010000300">
    <property type="protein sequence ID" value="KAK2081385.1"/>
    <property type="molecule type" value="Genomic_DNA"/>
</dbReference>
<keyword evidence="2" id="KW-0539">Nucleus</keyword>
<evidence type="ECO:0000313" key="6">
    <source>
        <dbReference type="EMBL" id="KAK2081490.1"/>
    </source>
</evidence>
<evidence type="ECO:0000259" key="4">
    <source>
        <dbReference type="PROSITE" id="PS50013"/>
    </source>
</evidence>
<dbReference type="Gene3D" id="2.40.50.40">
    <property type="match status" value="1"/>
</dbReference>
<comment type="subcellular location">
    <subcellularLocation>
        <location evidence="1">Nucleus</location>
    </subcellularLocation>
</comment>
<evidence type="ECO:0000313" key="8">
    <source>
        <dbReference type="EMBL" id="KAK2082123.1"/>
    </source>
</evidence>
<proteinExistence type="predicted"/>
<feature type="compositionally biased region" description="Polar residues" evidence="3">
    <location>
        <begin position="77"/>
        <end position="92"/>
    </location>
</feature>
<dbReference type="Pfam" id="PF00385">
    <property type="entry name" value="Chromo"/>
    <property type="match status" value="1"/>
</dbReference>
<feature type="domain" description="Chromo" evidence="4">
    <location>
        <begin position="6"/>
        <end position="66"/>
    </location>
</feature>
<dbReference type="SUPFAM" id="SSF54160">
    <property type="entry name" value="Chromo domain-like"/>
    <property type="match status" value="1"/>
</dbReference>
<evidence type="ECO:0000313" key="9">
    <source>
        <dbReference type="Proteomes" id="UP001266305"/>
    </source>
</evidence>
<dbReference type="SMART" id="SM00298">
    <property type="entry name" value="CHROMO"/>
    <property type="match status" value="1"/>
</dbReference>
<accession>A0ABQ9TA17</accession>
<evidence type="ECO:0000256" key="2">
    <source>
        <dbReference type="ARBA" id="ARBA00023242"/>
    </source>
</evidence>
<dbReference type="InterPro" id="IPR016197">
    <property type="entry name" value="Chromo-like_dom_sf"/>
</dbReference>
<name>A0ABQ9TA17_SAGOE</name>
<comment type="caution">
    <text evidence="5">The sequence shown here is derived from an EMBL/GenBank/DDBJ whole genome shotgun (WGS) entry which is preliminary data.</text>
</comment>
<sequence length="178" mass="20493">MASQEFEVEAIIDKRQHQNGKTEYLDQWKGYDKEDDTWEPEQNLTNCEKCIYDFNRQQMEKQKKSTWNRTRTTFSNNVRKGTSRTSTSSFSKNVPRKTLTGKHHKSKNNQLFDARPNIGKITSAPLTDAKNLQQRNSTIKSLSKVGAIFKPEKLDPVAPVQETSVVFKAAEEKPIRIS</sequence>
<evidence type="ECO:0000313" key="5">
    <source>
        <dbReference type="EMBL" id="KAK2081385.1"/>
    </source>
</evidence>
<dbReference type="PROSITE" id="PS50013">
    <property type="entry name" value="CHROMO_2"/>
    <property type="match status" value="1"/>
</dbReference>
<dbReference type="EMBL" id="JASSZA010000226">
    <property type="protein sequence ID" value="KAK2081490.1"/>
    <property type="molecule type" value="Genomic_DNA"/>
</dbReference>
<keyword evidence="9" id="KW-1185">Reference proteome</keyword>
<protein>
    <recommendedName>
        <fullName evidence="4">Chromo domain-containing protein</fullName>
    </recommendedName>
</protein>
<evidence type="ECO:0000256" key="3">
    <source>
        <dbReference type="SAM" id="MobiDB-lite"/>
    </source>
</evidence>
<evidence type="ECO:0000256" key="1">
    <source>
        <dbReference type="ARBA" id="ARBA00004123"/>
    </source>
</evidence>
<reference evidence="5 9" key="1">
    <citation type="submission" date="2023-05" db="EMBL/GenBank/DDBJ databases">
        <title>B98-5 Cell Line De Novo Hybrid Assembly: An Optical Mapping Approach.</title>
        <authorList>
            <person name="Kananen K."/>
            <person name="Auerbach J.A."/>
            <person name="Kautto E."/>
            <person name="Blachly J.S."/>
        </authorList>
    </citation>
    <scope>NUCLEOTIDE SEQUENCE [LARGE SCALE GENOMIC DNA]</scope>
    <source>
        <strain evidence="5">B95-8</strain>
        <tissue evidence="5">Cell line</tissue>
    </source>
</reference>
<evidence type="ECO:0000313" key="7">
    <source>
        <dbReference type="EMBL" id="KAK2081704.1"/>
    </source>
</evidence>
<dbReference type="InterPro" id="IPR051219">
    <property type="entry name" value="Heterochromatin_chromo-domain"/>
</dbReference>